<sequence length="160" mass="17630">MSERVCNIPKNFAGEKDKAPREFTAHERLQNLNSSPIRANNPNSFVVTDVDPDAVISEVDLDDDDVEEMSSPSSASEVPPPYLEVARARRAETEELRLRVHHHFSLLLSSLITKHTHPDAPPTTITTKNSTPSCLPKTSAHVRVSDSMAALVAAKRPNEL</sequence>
<organism evidence="1 2">
    <name type="scientific">Aplosporella prunicola CBS 121167</name>
    <dbReference type="NCBI Taxonomy" id="1176127"/>
    <lineage>
        <taxon>Eukaryota</taxon>
        <taxon>Fungi</taxon>
        <taxon>Dikarya</taxon>
        <taxon>Ascomycota</taxon>
        <taxon>Pezizomycotina</taxon>
        <taxon>Dothideomycetes</taxon>
        <taxon>Dothideomycetes incertae sedis</taxon>
        <taxon>Botryosphaeriales</taxon>
        <taxon>Aplosporellaceae</taxon>
        <taxon>Aplosporella</taxon>
    </lineage>
</organism>
<accession>A0A6A6B924</accession>
<proteinExistence type="predicted"/>
<gene>
    <name evidence="1" type="ORF">K452DRAFT_299796</name>
</gene>
<evidence type="ECO:0000313" key="1">
    <source>
        <dbReference type="EMBL" id="KAF2139805.1"/>
    </source>
</evidence>
<dbReference type="RefSeq" id="XP_033395518.1">
    <property type="nucleotide sequence ID" value="XM_033542267.1"/>
</dbReference>
<dbReference type="AlphaFoldDB" id="A0A6A6B924"/>
<dbReference type="EMBL" id="ML995491">
    <property type="protein sequence ID" value="KAF2139805.1"/>
    <property type="molecule type" value="Genomic_DNA"/>
</dbReference>
<name>A0A6A6B924_9PEZI</name>
<keyword evidence="2" id="KW-1185">Reference proteome</keyword>
<evidence type="ECO:0000313" key="2">
    <source>
        <dbReference type="Proteomes" id="UP000799438"/>
    </source>
</evidence>
<reference evidence="1" key="1">
    <citation type="journal article" date="2020" name="Stud. Mycol.">
        <title>101 Dothideomycetes genomes: a test case for predicting lifestyles and emergence of pathogens.</title>
        <authorList>
            <person name="Haridas S."/>
            <person name="Albert R."/>
            <person name="Binder M."/>
            <person name="Bloem J."/>
            <person name="Labutti K."/>
            <person name="Salamov A."/>
            <person name="Andreopoulos B."/>
            <person name="Baker S."/>
            <person name="Barry K."/>
            <person name="Bills G."/>
            <person name="Bluhm B."/>
            <person name="Cannon C."/>
            <person name="Castanera R."/>
            <person name="Culley D."/>
            <person name="Daum C."/>
            <person name="Ezra D."/>
            <person name="Gonzalez J."/>
            <person name="Henrissat B."/>
            <person name="Kuo A."/>
            <person name="Liang C."/>
            <person name="Lipzen A."/>
            <person name="Lutzoni F."/>
            <person name="Magnuson J."/>
            <person name="Mondo S."/>
            <person name="Nolan M."/>
            <person name="Ohm R."/>
            <person name="Pangilinan J."/>
            <person name="Park H.-J."/>
            <person name="Ramirez L."/>
            <person name="Alfaro M."/>
            <person name="Sun H."/>
            <person name="Tritt A."/>
            <person name="Yoshinaga Y."/>
            <person name="Zwiers L.-H."/>
            <person name="Turgeon B."/>
            <person name="Goodwin S."/>
            <person name="Spatafora J."/>
            <person name="Crous P."/>
            <person name="Grigoriev I."/>
        </authorList>
    </citation>
    <scope>NUCLEOTIDE SEQUENCE</scope>
    <source>
        <strain evidence="1">CBS 121167</strain>
    </source>
</reference>
<dbReference type="GeneID" id="54299764"/>
<protein>
    <submittedName>
        <fullName evidence="1">Uncharacterized protein</fullName>
    </submittedName>
</protein>
<dbReference type="Proteomes" id="UP000799438">
    <property type="component" value="Unassembled WGS sequence"/>
</dbReference>